<reference evidence="1" key="1">
    <citation type="submission" date="2020-10" db="EMBL/GenBank/DDBJ databases">
        <title>Taxonomic study of unclassified bacteria belonging to the class Ktedonobacteria.</title>
        <authorList>
            <person name="Yabe S."/>
            <person name="Wang C.M."/>
            <person name="Zheng Y."/>
            <person name="Sakai Y."/>
            <person name="Cavaletti L."/>
            <person name="Monciardini P."/>
            <person name="Donadio S."/>
        </authorList>
    </citation>
    <scope>NUCLEOTIDE SEQUENCE</scope>
    <source>
        <strain evidence="1">ID150040</strain>
    </source>
</reference>
<dbReference type="RefSeq" id="WP_220205283.1">
    <property type="nucleotide sequence ID" value="NZ_BNJK01000001.1"/>
</dbReference>
<name>A0A8J3IHC0_9CHLR</name>
<dbReference type="AlphaFoldDB" id="A0A8J3IHC0"/>
<dbReference type="EMBL" id="BNJK01000001">
    <property type="protein sequence ID" value="GHO94556.1"/>
    <property type="molecule type" value="Genomic_DNA"/>
</dbReference>
<evidence type="ECO:0000313" key="1">
    <source>
        <dbReference type="EMBL" id="GHO94556.1"/>
    </source>
</evidence>
<proteinExistence type="predicted"/>
<comment type="caution">
    <text evidence="1">The sequence shown here is derived from an EMBL/GenBank/DDBJ whole genome shotgun (WGS) entry which is preliminary data.</text>
</comment>
<accession>A0A8J3IHC0</accession>
<protein>
    <submittedName>
        <fullName evidence="1">Uncharacterized protein</fullName>
    </submittedName>
</protein>
<sequence length="238" mass="27098">MLTFEDVTGYFLKAAASIQLITHPEYWTNNRTLEREFTCACHAGPCEDVDQRSTCTLSLSWGALDTLLSLEGPASLCDFFHEPKPDCSHRHTTMIPSLVIELTYTLPLHGTTITEEMLLSLTQTLKLRASENSKRTAETRPGISMMLHENRLRPDMLMLQQRVDLPIWHPEGIHGLPDDFQFYGRTQLDEDEENPDALPDEPHPEEWLPQMMVEVCQDIVQVLDALETTLSYNPSNNS</sequence>
<dbReference type="Proteomes" id="UP000597444">
    <property type="component" value="Unassembled WGS sequence"/>
</dbReference>
<keyword evidence="2" id="KW-1185">Reference proteome</keyword>
<evidence type="ECO:0000313" key="2">
    <source>
        <dbReference type="Proteomes" id="UP000597444"/>
    </source>
</evidence>
<gene>
    <name evidence="1" type="ORF">KSF_046040</name>
</gene>
<organism evidence="1 2">
    <name type="scientific">Reticulibacter mediterranei</name>
    <dbReference type="NCBI Taxonomy" id="2778369"/>
    <lineage>
        <taxon>Bacteria</taxon>
        <taxon>Bacillati</taxon>
        <taxon>Chloroflexota</taxon>
        <taxon>Ktedonobacteria</taxon>
        <taxon>Ktedonobacterales</taxon>
        <taxon>Reticulibacteraceae</taxon>
        <taxon>Reticulibacter</taxon>
    </lineage>
</organism>